<dbReference type="InterPro" id="IPR016185">
    <property type="entry name" value="PreATP-grasp_dom_sf"/>
</dbReference>
<dbReference type="Pfam" id="PF22660">
    <property type="entry name" value="RS_preATP-grasp-like"/>
    <property type="match status" value="1"/>
</dbReference>
<dbReference type="PANTHER" id="PTHR11609:SF5">
    <property type="entry name" value="PHOSPHORIBOSYLAMINOIMIDAZOLE CARBOXYLASE"/>
    <property type="match status" value="1"/>
</dbReference>
<dbReference type="GO" id="GO:0034028">
    <property type="term" value="F:5-(carboxyamino)imidazole ribonucleotide synthase activity"/>
    <property type="evidence" value="ECO:0007669"/>
    <property type="project" value="UniProtKB-UniRule"/>
</dbReference>
<dbReference type="GO" id="GO:0006189">
    <property type="term" value="P:'de novo' IMP biosynthetic process"/>
    <property type="evidence" value="ECO:0007669"/>
    <property type="project" value="UniProtKB-UniRule"/>
</dbReference>
<comment type="catalytic activity">
    <reaction evidence="4 5">
        <text>5-amino-1-(5-phospho-beta-D-ribosyl)imidazole + hydrogencarbonate + ATP = 5-carboxyamino-1-(5-phospho-D-ribosyl)imidazole + ADP + phosphate + 2 H(+)</text>
        <dbReference type="Rhea" id="RHEA:19317"/>
        <dbReference type="ChEBI" id="CHEBI:15378"/>
        <dbReference type="ChEBI" id="CHEBI:17544"/>
        <dbReference type="ChEBI" id="CHEBI:30616"/>
        <dbReference type="ChEBI" id="CHEBI:43474"/>
        <dbReference type="ChEBI" id="CHEBI:58730"/>
        <dbReference type="ChEBI" id="CHEBI:137981"/>
        <dbReference type="ChEBI" id="CHEBI:456216"/>
        <dbReference type="EC" id="6.3.4.18"/>
    </reaction>
</comment>
<feature type="binding site" evidence="4">
    <location>
        <begin position="176"/>
        <end position="179"/>
    </location>
    <ligand>
        <name>ATP</name>
        <dbReference type="ChEBI" id="CHEBI:30616"/>
    </ligand>
</feature>
<dbReference type="NCBIfam" id="NF004679">
    <property type="entry name" value="PRK06019.1-5"/>
    <property type="match status" value="1"/>
</dbReference>
<dbReference type="NCBIfam" id="NF004680">
    <property type="entry name" value="PRK06019.1-6"/>
    <property type="match status" value="1"/>
</dbReference>
<dbReference type="SUPFAM" id="SSF56059">
    <property type="entry name" value="Glutathione synthetase ATP-binding domain-like"/>
    <property type="match status" value="1"/>
</dbReference>
<name>A0A7W3JU14_9MICO</name>
<sequence length="375" mass="39883">MNTVVGVIGGGQLARMMVPPAINLGLEIRVFAESESSPAEMAATAIGDYTNVDSVFAFAQGCDVVTFDHEHVPQAVLTELVRRGIRVRPSPESLIFAQDKLLMRERLAALGIPVPGWAKASTAAEVDSFLLEYGGRAVAKVARGGYDGKGVRIITSSADITQWLTALAPGESLLLEELVSFRRELAQLVARRPSGELALWPVVETVQQDGVCSEVIAPAPHSAGRIADVAAQIAADIAEGLNVTGVMAVELFETTDDRILVNELAMRPHNSGHWSIDGSTTSQFEQHLRAVLDLPLGATGMTEPFSVMVNILGGPQAGGLPSRYAQAMKLHPTAKFHSYGKEGRPGRKVGHVTASGDDLADVAYQARGASAFFQH</sequence>
<evidence type="ECO:0000256" key="3">
    <source>
        <dbReference type="ARBA" id="ARBA00022840"/>
    </source>
</evidence>
<comment type="function">
    <text evidence="4">Catalyzes the ATP-dependent conversion of 5-aminoimidazole ribonucleotide (AIR) and HCO(3)(-) to N5-carboxyaminoimidazole ribonucleotide (N5-CAIR).</text>
</comment>
<comment type="subunit">
    <text evidence="4 5">Homodimer.</text>
</comment>
<evidence type="ECO:0000256" key="4">
    <source>
        <dbReference type="HAMAP-Rule" id="MF_01928"/>
    </source>
</evidence>
<dbReference type="RefSeq" id="WP_182484624.1">
    <property type="nucleotide sequence ID" value="NZ_JACGWU010000003.1"/>
</dbReference>
<dbReference type="GO" id="GO:0004638">
    <property type="term" value="F:phosphoribosylaminoimidazole carboxylase activity"/>
    <property type="evidence" value="ECO:0007669"/>
    <property type="project" value="InterPro"/>
</dbReference>
<dbReference type="InterPro" id="IPR005875">
    <property type="entry name" value="PurK"/>
</dbReference>
<keyword evidence="3 4" id="KW-0067">ATP-binding</keyword>
<dbReference type="Pfam" id="PF17769">
    <property type="entry name" value="PurK_C"/>
    <property type="match status" value="1"/>
</dbReference>
<keyword evidence="4 5" id="KW-0436">Ligase</keyword>
<dbReference type="Gene3D" id="3.40.50.20">
    <property type="match status" value="1"/>
</dbReference>
<accession>A0A7W3JU14</accession>
<keyword evidence="8" id="KW-1185">Reference proteome</keyword>
<dbReference type="GO" id="GO:0005524">
    <property type="term" value="F:ATP binding"/>
    <property type="evidence" value="ECO:0007669"/>
    <property type="project" value="UniProtKB-UniRule"/>
</dbReference>
<dbReference type="NCBIfam" id="TIGR01161">
    <property type="entry name" value="purK"/>
    <property type="match status" value="1"/>
</dbReference>
<comment type="function">
    <text evidence="5">Catalyzes the ATP-dependent conversion of 5-aminoimidazole ribonucleotide (AIR) and HCO(3)- to N5-carboxyaminoimidazole ribonucleotide (N5-CAIR).</text>
</comment>
<comment type="caution">
    <text evidence="7">The sequence shown here is derived from an EMBL/GenBank/DDBJ whole genome shotgun (WGS) entry which is preliminary data.</text>
</comment>
<organism evidence="7 8">
    <name type="scientific">Alpinimonas psychrophila</name>
    <dbReference type="NCBI Taxonomy" id="748908"/>
    <lineage>
        <taxon>Bacteria</taxon>
        <taxon>Bacillati</taxon>
        <taxon>Actinomycetota</taxon>
        <taxon>Actinomycetes</taxon>
        <taxon>Micrococcales</taxon>
        <taxon>Microbacteriaceae</taxon>
        <taxon>Alpinimonas</taxon>
    </lineage>
</organism>
<dbReference type="InterPro" id="IPR040686">
    <property type="entry name" value="PurK_C"/>
</dbReference>
<feature type="binding site" evidence="4">
    <location>
        <begin position="262"/>
        <end position="263"/>
    </location>
    <ligand>
        <name>ATP</name>
        <dbReference type="ChEBI" id="CHEBI:30616"/>
    </ligand>
</feature>
<dbReference type="SUPFAM" id="SSF51246">
    <property type="entry name" value="Rudiment single hybrid motif"/>
    <property type="match status" value="1"/>
</dbReference>
<evidence type="ECO:0000256" key="1">
    <source>
        <dbReference type="ARBA" id="ARBA00022741"/>
    </source>
</evidence>
<dbReference type="Gene3D" id="3.30.1490.20">
    <property type="entry name" value="ATP-grasp fold, A domain"/>
    <property type="match status" value="1"/>
</dbReference>
<feature type="binding site" evidence="4">
    <location>
        <position position="184"/>
    </location>
    <ligand>
        <name>ATP</name>
        <dbReference type="ChEBI" id="CHEBI:30616"/>
    </ligand>
</feature>
<dbReference type="PANTHER" id="PTHR11609">
    <property type="entry name" value="PURINE BIOSYNTHESIS PROTEIN 6/7, PUR6/7"/>
    <property type="match status" value="1"/>
</dbReference>
<feature type="domain" description="ATP-grasp" evidence="6">
    <location>
        <begin position="104"/>
        <end position="292"/>
    </location>
</feature>
<comment type="pathway">
    <text evidence="4 5">Purine metabolism; IMP biosynthesis via de novo pathway; 5-amino-1-(5-phospho-D-ribosyl)imidazole-4-carboxylate from 5-amino-1-(5-phospho-D-ribosyl)imidazole (N5-CAIR route): step 1/2.</text>
</comment>
<dbReference type="HAMAP" id="MF_01928">
    <property type="entry name" value="PurK"/>
    <property type="match status" value="1"/>
</dbReference>
<feature type="binding site" evidence="4">
    <location>
        <position position="140"/>
    </location>
    <ligand>
        <name>ATP</name>
        <dbReference type="ChEBI" id="CHEBI:30616"/>
    </ligand>
</feature>
<dbReference type="PROSITE" id="PS50975">
    <property type="entry name" value="ATP_GRASP"/>
    <property type="match status" value="1"/>
</dbReference>
<comment type="similarity">
    <text evidence="4 5">Belongs to the PurK/PurT family.</text>
</comment>
<dbReference type="InterPro" id="IPR003135">
    <property type="entry name" value="ATP-grasp_carboxylate-amine"/>
</dbReference>
<evidence type="ECO:0000256" key="2">
    <source>
        <dbReference type="ARBA" id="ARBA00022755"/>
    </source>
</evidence>
<dbReference type="EMBL" id="JACGWU010000003">
    <property type="protein sequence ID" value="MBA8829180.1"/>
    <property type="molecule type" value="Genomic_DNA"/>
</dbReference>
<evidence type="ECO:0000313" key="7">
    <source>
        <dbReference type="EMBL" id="MBA8829180.1"/>
    </source>
</evidence>
<dbReference type="Gene3D" id="3.30.470.20">
    <property type="entry name" value="ATP-grasp fold, B domain"/>
    <property type="match status" value="1"/>
</dbReference>
<feature type="binding site" evidence="4">
    <location>
        <position position="100"/>
    </location>
    <ligand>
        <name>ATP</name>
        <dbReference type="ChEBI" id="CHEBI:30616"/>
    </ligand>
</feature>
<evidence type="ECO:0000256" key="5">
    <source>
        <dbReference type="RuleBase" id="RU361200"/>
    </source>
</evidence>
<dbReference type="InterPro" id="IPR011054">
    <property type="entry name" value="Rudment_hybrid_motif"/>
</dbReference>
<dbReference type="UniPathway" id="UPA00074">
    <property type="reaction ID" value="UER00942"/>
</dbReference>
<keyword evidence="1 4" id="KW-0547">Nucleotide-binding</keyword>
<dbReference type="InterPro" id="IPR054350">
    <property type="entry name" value="PurT/PurK_preATP-grasp"/>
</dbReference>
<dbReference type="GO" id="GO:0046872">
    <property type="term" value="F:metal ion binding"/>
    <property type="evidence" value="ECO:0007669"/>
    <property type="project" value="InterPro"/>
</dbReference>
<dbReference type="Proteomes" id="UP000524237">
    <property type="component" value="Unassembled WGS sequence"/>
</dbReference>
<evidence type="ECO:0000313" key="8">
    <source>
        <dbReference type="Proteomes" id="UP000524237"/>
    </source>
</evidence>
<dbReference type="Pfam" id="PF02222">
    <property type="entry name" value="ATP-grasp"/>
    <property type="match status" value="1"/>
</dbReference>
<gene>
    <name evidence="4 5" type="primary">purK</name>
    <name evidence="7" type="ORF">FB555_001283</name>
</gene>
<reference evidence="7 8" key="1">
    <citation type="submission" date="2020-07" db="EMBL/GenBank/DDBJ databases">
        <title>Sequencing the genomes of 1000 actinobacteria strains.</title>
        <authorList>
            <person name="Klenk H.-P."/>
        </authorList>
    </citation>
    <scope>NUCLEOTIDE SEQUENCE [LARGE SCALE GENOMIC DNA]</scope>
    <source>
        <strain evidence="7 8">DSM 23737</strain>
    </source>
</reference>
<keyword evidence="2 4" id="KW-0658">Purine biosynthesis</keyword>
<dbReference type="GO" id="GO:0005829">
    <property type="term" value="C:cytosol"/>
    <property type="evidence" value="ECO:0007669"/>
    <property type="project" value="TreeGrafter"/>
</dbReference>
<proteinExistence type="inferred from homology"/>
<comment type="caution">
    <text evidence="4">Lacks conserved residue(s) required for the propagation of feature annotation.</text>
</comment>
<dbReference type="EC" id="6.3.4.18" evidence="4 5"/>
<evidence type="ECO:0000259" key="6">
    <source>
        <dbReference type="PROSITE" id="PS50975"/>
    </source>
</evidence>
<dbReference type="AlphaFoldDB" id="A0A7W3JU14"/>
<dbReference type="SUPFAM" id="SSF52440">
    <property type="entry name" value="PreATP-grasp domain"/>
    <property type="match status" value="1"/>
</dbReference>
<dbReference type="InterPro" id="IPR011761">
    <property type="entry name" value="ATP-grasp"/>
</dbReference>
<protein>
    <recommendedName>
        <fullName evidence="4 5">N5-carboxyaminoimidazole ribonucleotide synthase</fullName>
        <shortName evidence="4 5">N5-CAIR synthase</shortName>
        <ecNumber evidence="4 5">6.3.4.18</ecNumber>
    </recommendedName>
    <alternativeName>
        <fullName evidence="4 5">5-(carboxyamino)imidazole ribonucleotide synthetase</fullName>
    </alternativeName>
</protein>
<dbReference type="InterPro" id="IPR013815">
    <property type="entry name" value="ATP_grasp_subdomain_1"/>
</dbReference>